<dbReference type="Pfam" id="PF04892">
    <property type="entry name" value="VanZ"/>
    <property type="match status" value="1"/>
</dbReference>
<evidence type="ECO:0000313" key="3">
    <source>
        <dbReference type="EMBL" id="TQE43944.1"/>
    </source>
</evidence>
<accession>A0A540R995</accession>
<feature type="transmembrane region" description="Helical" evidence="1">
    <location>
        <begin position="44"/>
        <end position="65"/>
    </location>
</feature>
<dbReference type="AlphaFoldDB" id="A0A540R995"/>
<keyword evidence="1" id="KW-1133">Transmembrane helix</keyword>
<feature type="domain" description="VanZ-like" evidence="2">
    <location>
        <begin position="1"/>
        <end position="115"/>
    </location>
</feature>
<keyword evidence="1" id="KW-0812">Transmembrane</keyword>
<dbReference type="InterPro" id="IPR006976">
    <property type="entry name" value="VanZ-like"/>
</dbReference>
<evidence type="ECO:0000256" key="1">
    <source>
        <dbReference type="SAM" id="Phobius"/>
    </source>
</evidence>
<comment type="caution">
    <text evidence="3">The sequence shown here is derived from an EMBL/GenBank/DDBJ whole genome shotgun (WGS) entry which is preliminary data.</text>
</comment>
<keyword evidence="4" id="KW-1185">Reference proteome</keyword>
<dbReference type="PANTHER" id="PTHR36834:SF2">
    <property type="entry name" value="MEMBRANE PROTEIN"/>
    <property type="match status" value="1"/>
</dbReference>
<keyword evidence="1" id="KW-0472">Membrane</keyword>
<feature type="transmembrane region" description="Helical" evidence="1">
    <location>
        <begin position="123"/>
        <end position="142"/>
    </location>
</feature>
<dbReference type="PANTHER" id="PTHR36834">
    <property type="entry name" value="MEMBRANE PROTEIN-RELATED"/>
    <property type="match status" value="1"/>
</dbReference>
<protein>
    <submittedName>
        <fullName evidence="3">VanZ family protein</fullName>
    </submittedName>
</protein>
<gene>
    <name evidence="3" type="ORF">EJK80_05175</name>
</gene>
<dbReference type="EMBL" id="VHIR01000005">
    <property type="protein sequence ID" value="TQE43944.1"/>
    <property type="molecule type" value="Genomic_DNA"/>
</dbReference>
<name>A0A540R995_9CORY</name>
<evidence type="ECO:0000313" key="4">
    <source>
        <dbReference type="Proteomes" id="UP000318080"/>
    </source>
</evidence>
<reference evidence="3 4" key="1">
    <citation type="submission" date="2019-06" db="EMBL/GenBank/DDBJ databases">
        <title>Draft genome of C. phoceense Strain 272.</title>
        <authorList>
            <person name="Pacheco L.G.C."/>
            <person name="Barberis C.M."/>
            <person name="Almuzara M.N."/>
            <person name="Traglia G.M."/>
            <person name="Santos C.S."/>
            <person name="Rocha D.J.P.G."/>
            <person name="Aguiar E.R.G.R."/>
            <person name="Vay C.A."/>
        </authorList>
    </citation>
    <scope>NUCLEOTIDE SEQUENCE [LARGE SCALE GENOMIC DNA]</scope>
    <source>
        <strain evidence="3 4">272</strain>
    </source>
</reference>
<dbReference type="STRING" id="1686286.GCA_900092335_00854"/>
<evidence type="ECO:0000259" key="2">
    <source>
        <dbReference type="Pfam" id="PF04892"/>
    </source>
</evidence>
<dbReference type="Proteomes" id="UP000318080">
    <property type="component" value="Unassembled WGS sequence"/>
</dbReference>
<sequence>MVALTLLKAFFQIGYLWLPENQVAREIRLRPLAELDGTSWFGPVFGYGGNFALFVPLGVLLFILLRRIGPVTACGFGLSLTVETLQYAFGLGRSDIDDLIFNTLGAFAGAAFASWCGPRFHRLWIWLGILTTAVFVVLAALGPRLGDPDKVKDVSAPSVTSQELPGNA</sequence>
<proteinExistence type="predicted"/>
<dbReference type="InterPro" id="IPR053150">
    <property type="entry name" value="Teicoplanin_resist-assoc"/>
</dbReference>
<organism evidence="3 4">
    <name type="scientific">Corynebacterium phoceense</name>
    <dbReference type="NCBI Taxonomy" id="1686286"/>
    <lineage>
        <taxon>Bacteria</taxon>
        <taxon>Bacillati</taxon>
        <taxon>Actinomycetota</taxon>
        <taxon>Actinomycetes</taxon>
        <taxon>Mycobacteriales</taxon>
        <taxon>Corynebacteriaceae</taxon>
        <taxon>Corynebacterium</taxon>
    </lineage>
</organism>
<feature type="transmembrane region" description="Helical" evidence="1">
    <location>
        <begin position="99"/>
        <end position="117"/>
    </location>
</feature>